<organism evidence="1 2">
    <name type="scientific">Paenibacillus alvei</name>
    <name type="common">Bacillus alvei</name>
    <dbReference type="NCBI Taxonomy" id="44250"/>
    <lineage>
        <taxon>Bacteria</taxon>
        <taxon>Bacillati</taxon>
        <taxon>Bacillota</taxon>
        <taxon>Bacilli</taxon>
        <taxon>Bacillales</taxon>
        <taxon>Paenibacillaceae</taxon>
        <taxon>Paenibacillus</taxon>
    </lineage>
</organism>
<protein>
    <submittedName>
        <fullName evidence="1">Uncharacterized protein</fullName>
    </submittedName>
</protein>
<reference evidence="2" key="1">
    <citation type="submission" date="2018-08" db="EMBL/GenBank/DDBJ databases">
        <authorList>
            <person name="Chevrot R."/>
        </authorList>
    </citation>
    <scope>NUCLEOTIDE SEQUENCE [LARGE SCALE GENOMIC DNA]</scope>
</reference>
<dbReference type="Proteomes" id="UP000304148">
    <property type="component" value="Chromosome"/>
</dbReference>
<name>A0A383R479_PAEAL</name>
<dbReference type="EMBL" id="LS992241">
    <property type="protein sequence ID" value="SYX81750.1"/>
    <property type="molecule type" value="Genomic_DNA"/>
</dbReference>
<accession>A0A383R479</accession>
<evidence type="ECO:0000313" key="1">
    <source>
        <dbReference type="EMBL" id="SYX81750.1"/>
    </source>
</evidence>
<sequence>MHGCLNVIAYISIEMKQAESIEKLMTMLEGDHCFLYFCQNELGFDCKALSLELAISLSEEQNVVLYTFYLMRWIQMKKV</sequence>
<evidence type="ECO:0000313" key="2">
    <source>
        <dbReference type="Proteomes" id="UP000304148"/>
    </source>
</evidence>
<gene>
    <name evidence="1" type="ORF">PBLR_10169</name>
</gene>
<dbReference type="AlphaFoldDB" id="A0A383R479"/>
<proteinExistence type="predicted"/>